<protein>
    <submittedName>
        <fullName evidence="1">Uncharacterized protein</fullName>
    </submittedName>
</protein>
<sequence length="132" mass="15233">MDTPTLIDLHASLANKDHLHVYINTVKFEMFLFGIDWAGIQHYKKIQDATKPTEDHYLRFIGTFSKTDDSPMPLDTKDECICLIVSMFPGSSFRLVHNHYLQSDIAFQSITGYEEFELEGWDEETSISVCYS</sequence>
<dbReference type="OrthoDB" id="3268409at2759"/>
<dbReference type="Proteomes" id="UP000054279">
    <property type="component" value="Unassembled WGS sequence"/>
</dbReference>
<gene>
    <name evidence="1" type="ORF">M422DRAFT_251830</name>
</gene>
<dbReference type="EMBL" id="KN837115">
    <property type="protein sequence ID" value="KIJ44845.1"/>
    <property type="molecule type" value="Genomic_DNA"/>
</dbReference>
<proteinExistence type="predicted"/>
<evidence type="ECO:0000313" key="1">
    <source>
        <dbReference type="EMBL" id="KIJ44845.1"/>
    </source>
</evidence>
<reference evidence="1 2" key="1">
    <citation type="submission" date="2014-06" db="EMBL/GenBank/DDBJ databases">
        <title>Evolutionary Origins and Diversification of the Mycorrhizal Mutualists.</title>
        <authorList>
            <consortium name="DOE Joint Genome Institute"/>
            <consortium name="Mycorrhizal Genomics Consortium"/>
            <person name="Kohler A."/>
            <person name="Kuo A."/>
            <person name="Nagy L.G."/>
            <person name="Floudas D."/>
            <person name="Copeland A."/>
            <person name="Barry K.W."/>
            <person name="Cichocki N."/>
            <person name="Veneault-Fourrey C."/>
            <person name="LaButti K."/>
            <person name="Lindquist E.A."/>
            <person name="Lipzen A."/>
            <person name="Lundell T."/>
            <person name="Morin E."/>
            <person name="Murat C."/>
            <person name="Riley R."/>
            <person name="Ohm R."/>
            <person name="Sun H."/>
            <person name="Tunlid A."/>
            <person name="Henrissat B."/>
            <person name="Grigoriev I.V."/>
            <person name="Hibbett D.S."/>
            <person name="Martin F."/>
        </authorList>
    </citation>
    <scope>NUCLEOTIDE SEQUENCE [LARGE SCALE GENOMIC DNA]</scope>
    <source>
        <strain evidence="1 2">SS14</strain>
    </source>
</reference>
<name>A0A0C9W0B5_SPHS4</name>
<keyword evidence="2" id="KW-1185">Reference proteome</keyword>
<dbReference type="AlphaFoldDB" id="A0A0C9W0B5"/>
<organism evidence="1 2">
    <name type="scientific">Sphaerobolus stellatus (strain SS14)</name>
    <dbReference type="NCBI Taxonomy" id="990650"/>
    <lineage>
        <taxon>Eukaryota</taxon>
        <taxon>Fungi</taxon>
        <taxon>Dikarya</taxon>
        <taxon>Basidiomycota</taxon>
        <taxon>Agaricomycotina</taxon>
        <taxon>Agaricomycetes</taxon>
        <taxon>Phallomycetidae</taxon>
        <taxon>Geastrales</taxon>
        <taxon>Sphaerobolaceae</taxon>
        <taxon>Sphaerobolus</taxon>
    </lineage>
</organism>
<evidence type="ECO:0000313" key="2">
    <source>
        <dbReference type="Proteomes" id="UP000054279"/>
    </source>
</evidence>
<accession>A0A0C9W0B5</accession>
<dbReference type="HOGENOM" id="CLU_1918424_0_0_1"/>